<dbReference type="CDD" id="cd14789">
    <property type="entry name" value="Tiki"/>
    <property type="match status" value="1"/>
</dbReference>
<name>A0A2A4CLZ8_9RHOB</name>
<reference evidence="1 2" key="1">
    <citation type="submission" date="2017-09" db="EMBL/GenBank/DDBJ databases">
        <title>A multilocus sequence analysis scheme for characterization of bacteria in the genus Thioclava.</title>
        <authorList>
            <person name="Liu Y."/>
            <person name="Shao Z."/>
        </authorList>
    </citation>
    <scope>NUCLEOTIDE SEQUENCE [LARGE SCALE GENOMIC DNA]</scope>
    <source>
        <strain evidence="1 2">CAU 1312</strain>
    </source>
</reference>
<organism evidence="1 2">
    <name type="scientific">Pseudothioclava arenosa</name>
    <dbReference type="NCBI Taxonomy" id="1795308"/>
    <lineage>
        <taxon>Bacteria</taxon>
        <taxon>Pseudomonadati</taxon>
        <taxon>Pseudomonadota</taxon>
        <taxon>Alphaproteobacteria</taxon>
        <taxon>Rhodobacterales</taxon>
        <taxon>Paracoccaceae</taxon>
        <taxon>Pseudothioclava</taxon>
    </lineage>
</organism>
<proteinExistence type="predicted"/>
<evidence type="ECO:0000313" key="2">
    <source>
        <dbReference type="Proteomes" id="UP000243507"/>
    </source>
</evidence>
<dbReference type="AlphaFoldDB" id="A0A2A4CLZ8"/>
<dbReference type="OrthoDB" id="9806326at2"/>
<dbReference type="PANTHER" id="PTHR40590">
    <property type="entry name" value="CYTOPLASMIC PROTEIN-RELATED"/>
    <property type="match status" value="1"/>
</dbReference>
<keyword evidence="2" id="KW-1185">Reference proteome</keyword>
<dbReference type="InterPro" id="IPR047111">
    <property type="entry name" value="YbaP-like"/>
</dbReference>
<dbReference type="Proteomes" id="UP000243507">
    <property type="component" value="Unassembled WGS sequence"/>
</dbReference>
<dbReference type="Pfam" id="PF01963">
    <property type="entry name" value="TraB_PrgY_gumN"/>
    <property type="match status" value="1"/>
</dbReference>
<dbReference type="PANTHER" id="PTHR40590:SF1">
    <property type="entry name" value="CYTOPLASMIC PROTEIN"/>
    <property type="match status" value="1"/>
</dbReference>
<accession>A0A2A4CLZ8</accession>
<protein>
    <submittedName>
        <fullName evidence="1">TraB/GumN family protein</fullName>
    </submittedName>
</protein>
<comment type="caution">
    <text evidence="1">The sequence shown here is derived from an EMBL/GenBank/DDBJ whole genome shotgun (WGS) entry which is preliminary data.</text>
</comment>
<evidence type="ECO:0000313" key="1">
    <source>
        <dbReference type="EMBL" id="PCD77013.1"/>
    </source>
</evidence>
<dbReference type="EMBL" id="NTJD01000003">
    <property type="protein sequence ID" value="PCD77013.1"/>
    <property type="molecule type" value="Genomic_DNA"/>
</dbReference>
<gene>
    <name evidence="1" type="ORF">CLN94_04335</name>
</gene>
<sequence length="330" mass="35376">MSAFLATFLIPAFAATPHAACLGEDLLAGFAPERVAAIEDAAAVGPYPEGRLFRATRAGAEVTLVGTLHLPDPRFAPLEERLAPILAGASALLVEAGPDEEAQLKARMGQPGSPMFSTGPTLPERLPEVEWMHLAAELTARGIPPFLGAKMEPWFLSTMLAVSPCQLQELNRGEEGLDARLIASAEAQGIAVRALEPWDTIFRLFGEMTDEEEITGLRVALLQAGQADDMTYTLTELYFQGRIRLIWEIGAELARELAPEVGLSAAEVDAQLAEADELLLVGRNRDWIDPIEAAATEGPVLVAVGALHLVGRDGVLAMLEARGWAISRLD</sequence>
<dbReference type="InterPro" id="IPR002816">
    <property type="entry name" value="TraB/PrgY/GumN_fam"/>
</dbReference>